<evidence type="ECO:0000313" key="2">
    <source>
        <dbReference type="Proteomes" id="UP000029999"/>
    </source>
</evidence>
<sequence>MLQAAPSTIELTNGDELTADLIKHTDSHITIVHPVLGKMQLSKSKISRISINDEVSEVVATAETTPAHAEKEAEKAHDDNGLFGTGLLTGWERRFDLGIAGSAGKSQNHQVNLGFTADYESEYTRIAHRTAYFRAKSEDELSDHSFYSSVNRDWLRPSTPWFQFAGGRFDMDEFKDWDYRVNGNAGVGYEFSNTDSFLLLGRTGLGFNQTLGGKRKEFTPEGLVGIESQWDMNDHQRIKFANTLYPSLKDTAEYRNLTSFDWLLDLNSYAGVALKVGLLNEYDSATEQGIDKNDFKYTVSLAWTL</sequence>
<accession>A0A0A0BGL8</accession>
<gene>
    <name evidence="1" type="ORF">LP43_1299</name>
</gene>
<evidence type="ECO:0000313" key="1">
    <source>
        <dbReference type="EMBL" id="KGM06807.1"/>
    </source>
</evidence>
<dbReference type="InterPro" id="IPR007433">
    <property type="entry name" value="DUF481"/>
</dbReference>
<dbReference type="Proteomes" id="UP000029999">
    <property type="component" value="Unassembled WGS sequence"/>
</dbReference>
<protein>
    <recommendedName>
        <fullName evidence="3">Peptide chain release factor RF-3</fullName>
    </recommendedName>
</protein>
<dbReference type="Pfam" id="PF04338">
    <property type="entry name" value="DUF481"/>
    <property type="match status" value="1"/>
</dbReference>
<organism evidence="1 2">
    <name type="scientific">Methylophaga thiooxydans</name>
    <dbReference type="NCBI Taxonomy" id="392484"/>
    <lineage>
        <taxon>Bacteria</taxon>
        <taxon>Pseudomonadati</taxon>
        <taxon>Pseudomonadota</taxon>
        <taxon>Gammaproteobacteria</taxon>
        <taxon>Thiotrichales</taxon>
        <taxon>Piscirickettsiaceae</taxon>
        <taxon>Methylophaga</taxon>
    </lineage>
</organism>
<reference evidence="1 2" key="1">
    <citation type="submission" date="2014-09" db="EMBL/GenBank/DDBJ databases">
        <authorList>
            <person name="Grob C."/>
            <person name="Taubert M."/>
            <person name="Howat A.M."/>
            <person name="Burns O.J."/>
            <person name="Dixon J.L."/>
            <person name="Chen Y."/>
            <person name="Murrell J.C."/>
        </authorList>
    </citation>
    <scope>NUCLEOTIDE SEQUENCE [LARGE SCALE GENOMIC DNA]</scope>
    <source>
        <strain evidence="1">L4</strain>
    </source>
</reference>
<evidence type="ECO:0008006" key="3">
    <source>
        <dbReference type="Google" id="ProtNLM"/>
    </source>
</evidence>
<proteinExistence type="predicted"/>
<dbReference type="EMBL" id="JRQD01000003">
    <property type="protein sequence ID" value="KGM06807.1"/>
    <property type="molecule type" value="Genomic_DNA"/>
</dbReference>
<dbReference type="AlphaFoldDB" id="A0A0A0BGL8"/>
<comment type="caution">
    <text evidence="1">The sequence shown here is derived from an EMBL/GenBank/DDBJ whole genome shotgun (WGS) entry which is preliminary data.</text>
</comment>
<name>A0A0A0BGL8_9GAMM</name>
<dbReference type="STRING" id="392484.LP43_1299"/>